<dbReference type="PROSITE" id="PS50857">
    <property type="entry name" value="COX2_CUA"/>
    <property type="match status" value="1"/>
</dbReference>
<evidence type="ECO:0000256" key="2">
    <source>
        <dbReference type="ARBA" id="ARBA00007866"/>
    </source>
</evidence>
<evidence type="ECO:0000259" key="15">
    <source>
        <dbReference type="PROSITE" id="PS50857"/>
    </source>
</evidence>
<dbReference type="Pfam" id="PF00116">
    <property type="entry name" value="COX2"/>
    <property type="match status" value="1"/>
</dbReference>
<sequence length="284" mass="31540">MSIETPVDQPEPPTNRPDPTHRMKEWFSRDYVRKIIAIFIVLTIIIIPIAWLVIHFLELSGGPASSIMEELETTIFVFTLVSAPLMAITAAVLVYSLFGWGSIKSEEPPMQENPAIRTNAVAVIGWTVATSLLAAFLVIWGMVELATITADSYGSTPASQQPNATKPIDVNVTGQQWVWTFEYPDQERIQSDVLVVPINTPIYFNVTSKDVIHSFWVVEMGVKIDANPGAVTNTGFTANKLGTFNIRCAELCGLHHAYMETNVQVVTQDQFDSWVREQGGKRTV</sequence>
<evidence type="ECO:0000256" key="11">
    <source>
        <dbReference type="ARBA" id="ARBA00023008"/>
    </source>
</evidence>
<evidence type="ECO:0000256" key="13">
    <source>
        <dbReference type="SAM" id="MobiDB-lite"/>
    </source>
</evidence>
<evidence type="ECO:0000256" key="5">
    <source>
        <dbReference type="ARBA" id="ARBA00022660"/>
    </source>
</evidence>
<dbReference type="AlphaFoldDB" id="A0A6J6HWY6"/>
<dbReference type="EMBL" id="CAEZVB010000015">
    <property type="protein sequence ID" value="CAB4617720.1"/>
    <property type="molecule type" value="Genomic_DNA"/>
</dbReference>
<evidence type="ECO:0000256" key="12">
    <source>
        <dbReference type="ARBA" id="ARBA00023136"/>
    </source>
</evidence>
<keyword evidence="8" id="KW-1278">Translocase</keyword>
<evidence type="ECO:0000256" key="7">
    <source>
        <dbReference type="ARBA" id="ARBA00022723"/>
    </source>
</evidence>
<gene>
    <name evidence="16" type="ORF">UFOPK1908_00513</name>
    <name evidence="17" type="ORF">UFOPK2282_00739</name>
    <name evidence="18" type="ORF">UFOPK3576_00425</name>
</gene>
<evidence type="ECO:0000313" key="17">
    <source>
        <dbReference type="EMBL" id="CAB4664161.1"/>
    </source>
</evidence>
<keyword evidence="4" id="KW-0813">Transport</keyword>
<evidence type="ECO:0000256" key="8">
    <source>
        <dbReference type="ARBA" id="ARBA00022967"/>
    </source>
</evidence>
<accession>A0A6J6HWY6</accession>
<evidence type="ECO:0000256" key="10">
    <source>
        <dbReference type="ARBA" id="ARBA00022989"/>
    </source>
</evidence>
<keyword evidence="6 14" id="KW-0812">Transmembrane</keyword>
<dbReference type="PANTHER" id="PTHR22888">
    <property type="entry name" value="CYTOCHROME C OXIDASE, SUBUNIT II"/>
    <property type="match status" value="1"/>
</dbReference>
<dbReference type="Gene3D" id="2.60.40.420">
    <property type="entry name" value="Cupredoxins - blue copper proteins"/>
    <property type="match status" value="1"/>
</dbReference>
<evidence type="ECO:0000313" key="18">
    <source>
        <dbReference type="EMBL" id="CAB4900301.1"/>
    </source>
</evidence>
<feature type="transmembrane region" description="Helical" evidence="14">
    <location>
        <begin position="31"/>
        <end position="54"/>
    </location>
</feature>
<evidence type="ECO:0000256" key="9">
    <source>
        <dbReference type="ARBA" id="ARBA00022982"/>
    </source>
</evidence>
<organism evidence="16">
    <name type="scientific">freshwater metagenome</name>
    <dbReference type="NCBI Taxonomy" id="449393"/>
    <lineage>
        <taxon>unclassified sequences</taxon>
        <taxon>metagenomes</taxon>
        <taxon>ecological metagenomes</taxon>
    </lineage>
</organism>
<dbReference type="InterPro" id="IPR008972">
    <property type="entry name" value="Cupredoxin"/>
</dbReference>
<dbReference type="InterPro" id="IPR036257">
    <property type="entry name" value="Cyt_c_oxidase_su2_TM_sf"/>
</dbReference>
<dbReference type="EC" id="7.1.1.9" evidence="3"/>
<dbReference type="PANTHER" id="PTHR22888:SF9">
    <property type="entry name" value="CYTOCHROME C OXIDASE SUBUNIT 2"/>
    <property type="match status" value="1"/>
</dbReference>
<dbReference type="InterPro" id="IPR014222">
    <property type="entry name" value="Cyt_c_oxidase_su2"/>
</dbReference>
<dbReference type="Gene3D" id="1.10.287.90">
    <property type="match status" value="1"/>
</dbReference>
<dbReference type="InterPro" id="IPR001505">
    <property type="entry name" value="Copper_CuA"/>
</dbReference>
<protein>
    <recommendedName>
        <fullName evidence="3">cytochrome-c oxidase</fullName>
        <ecNumber evidence="3">7.1.1.9</ecNumber>
    </recommendedName>
</protein>
<dbReference type="EMBL" id="CAEZWR010000071">
    <property type="protein sequence ID" value="CAB4664161.1"/>
    <property type="molecule type" value="Genomic_DNA"/>
</dbReference>
<feature type="region of interest" description="Disordered" evidence="13">
    <location>
        <begin position="1"/>
        <end position="21"/>
    </location>
</feature>
<evidence type="ECO:0000256" key="3">
    <source>
        <dbReference type="ARBA" id="ARBA00012949"/>
    </source>
</evidence>
<dbReference type="EMBL" id="CAFBMO010000011">
    <property type="protein sequence ID" value="CAB4900301.1"/>
    <property type="molecule type" value="Genomic_DNA"/>
</dbReference>
<keyword evidence="9" id="KW-0249">Electron transport</keyword>
<dbReference type="InterPro" id="IPR002429">
    <property type="entry name" value="CcO_II-like_C"/>
</dbReference>
<evidence type="ECO:0000256" key="1">
    <source>
        <dbReference type="ARBA" id="ARBA00004141"/>
    </source>
</evidence>
<proteinExistence type="inferred from homology"/>
<keyword evidence="11" id="KW-0186">Copper</keyword>
<dbReference type="SUPFAM" id="SSF49503">
    <property type="entry name" value="Cupredoxins"/>
    <property type="match status" value="1"/>
</dbReference>
<reference evidence="16" key="1">
    <citation type="submission" date="2020-05" db="EMBL/GenBank/DDBJ databases">
        <authorList>
            <person name="Chiriac C."/>
            <person name="Salcher M."/>
            <person name="Ghai R."/>
            <person name="Kavagutti S V."/>
        </authorList>
    </citation>
    <scope>NUCLEOTIDE SEQUENCE</scope>
</reference>
<dbReference type="PROSITE" id="PS00078">
    <property type="entry name" value="COX2"/>
    <property type="match status" value="1"/>
</dbReference>
<keyword evidence="7" id="KW-0479">Metal-binding</keyword>
<feature type="transmembrane region" description="Helical" evidence="14">
    <location>
        <begin position="74"/>
        <end position="98"/>
    </location>
</feature>
<keyword evidence="5" id="KW-0679">Respiratory chain</keyword>
<dbReference type="GO" id="GO:0004129">
    <property type="term" value="F:cytochrome-c oxidase activity"/>
    <property type="evidence" value="ECO:0007669"/>
    <property type="project" value="UniProtKB-EC"/>
</dbReference>
<dbReference type="GO" id="GO:0016491">
    <property type="term" value="F:oxidoreductase activity"/>
    <property type="evidence" value="ECO:0007669"/>
    <property type="project" value="InterPro"/>
</dbReference>
<feature type="domain" description="Cytochrome oxidase subunit II copper A binding" evidence="15">
    <location>
        <begin position="165"/>
        <end position="277"/>
    </location>
</feature>
<dbReference type="InterPro" id="IPR045187">
    <property type="entry name" value="CcO_II"/>
</dbReference>
<evidence type="ECO:0000256" key="4">
    <source>
        <dbReference type="ARBA" id="ARBA00022448"/>
    </source>
</evidence>
<evidence type="ECO:0000256" key="14">
    <source>
        <dbReference type="SAM" id="Phobius"/>
    </source>
</evidence>
<evidence type="ECO:0000256" key="6">
    <source>
        <dbReference type="ARBA" id="ARBA00022692"/>
    </source>
</evidence>
<name>A0A6J6HWY6_9ZZZZ</name>
<evidence type="ECO:0000313" key="16">
    <source>
        <dbReference type="EMBL" id="CAB4617720.1"/>
    </source>
</evidence>
<comment type="subcellular location">
    <subcellularLocation>
        <location evidence="1">Membrane</location>
        <topology evidence="1">Multi-pass membrane protein</topology>
    </subcellularLocation>
</comment>
<dbReference type="GO" id="GO:0016020">
    <property type="term" value="C:membrane"/>
    <property type="evidence" value="ECO:0007669"/>
    <property type="project" value="UniProtKB-SubCell"/>
</dbReference>
<dbReference type="GO" id="GO:0005507">
    <property type="term" value="F:copper ion binding"/>
    <property type="evidence" value="ECO:0007669"/>
    <property type="project" value="InterPro"/>
</dbReference>
<keyword evidence="10 14" id="KW-1133">Transmembrane helix</keyword>
<dbReference type="GO" id="GO:0042773">
    <property type="term" value="P:ATP synthesis coupled electron transport"/>
    <property type="evidence" value="ECO:0007669"/>
    <property type="project" value="TreeGrafter"/>
</dbReference>
<keyword evidence="12 14" id="KW-0472">Membrane</keyword>
<feature type="transmembrane region" description="Helical" evidence="14">
    <location>
        <begin position="119"/>
        <end position="143"/>
    </location>
</feature>
<comment type="similarity">
    <text evidence="2">Belongs to the cytochrome c oxidase subunit 2 family.</text>
</comment>
<dbReference type="NCBIfam" id="TIGR02866">
    <property type="entry name" value="CoxB"/>
    <property type="match status" value="1"/>
</dbReference>